<comment type="caution">
    <text evidence="3">The sequence shown here is derived from an EMBL/GenBank/DDBJ whole genome shotgun (WGS) entry which is preliminary data.</text>
</comment>
<organism evidence="3 4">
    <name type="scientific">Takifugu bimaculatus</name>
    <dbReference type="NCBI Taxonomy" id="433685"/>
    <lineage>
        <taxon>Eukaryota</taxon>
        <taxon>Metazoa</taxon>
        <taxon>Chordata</taxon>
        <taxon>Craniata</taxon>
        <taxon>Vertebrata</taxon>
        <taxon>Euteleostomi</taxon>
        <taxon>Actinopterygii</taxon>
        <taxon>Neopterygii</taxon>
        <taxon>Teleostei</taxon>
        <taxon>Neoteleostei</taxon>
        <taxon>Acanthomorphata</taxon>
        <taxon>Eupercaria</taxon>
        <taxon>Tetraodontiformes</taxon>
        <taxon>Tetradontoidea</taxon>
        <taxon>Tetraodontidae</taxon>
        <taxon>Takifugu</taxon>
    </lineage>
</organism>
<sequence length="190" mass="21975">MEKHQGSPLKYGSLGCTEWTGGTQRTEDEEVVSMADSTVTVDDIEGELLKIERIRDILVRRESELRYMMDDIQLCKEITRLKKELHKLVSLPDNDKSVEDRQKEEELLQQIHKLVETRDFLVDDVEFERLRENEEDKEMADFLNSKLPRNTKTGVPARRPRSRAQQTSSPLTKTGLTLLKECCGFTCSVM</sequence>
<dbReference type="SMART" id="SM01203">
    <property type="entry name" value="DUF3585"/>
    <property type="match status" value="1"/>
</dbReference>
<evidence type="ECO:0000259" key="2">
    <source>
        <dbReference type="PROSITE" id="PS51848"/>
    </source>
</evidence>
<protein>
    <recommendedName>
        <fullName evidence="2">BMERB domain-containing protein</fullName>
    </recommendedName>
</protein>
<dbReference type="PANTHER" id="PTHR22704:SF2">
    <property type="entry name" value="BMERB DOMAIN-CONTAINING PROTEIN"/>
    <property type="match status" value="1"/>
</dbReference>
<proteinExistence type="predicted"/>
<dbReference type="PROSITE" id="PS51848">
    <property type="entry name" value="BMERB"/>
    <property type="match status" value="1"/>
</dbReference>
<evidence type="ECO:0000313" key="3">
    <source>
        <dbReference type="EMBL" id="TNM85393.1"/>
    </source>
</evidence>
<accession>A0A4Z2AZ13</accession>
<dbReference type="PANTHER" id="PTHR22704">
    <property type="entry name" value="BMERB DOMAIN-CONTAINING PROTEIN 1-RELATED"/>
    <property type="match status" value="1"/>
</dbReference>
<dbReference type="InterPro" id="IPR022735">
    <property type="entry name" value="bMERB_dom"/>
</dbReference>
<feature type="region of interest" description="Disordered" evidence="1">
    <location>
        <begin position="1"/>
        <end position="27"/>
    </location>
</feature>
<gene>
    <name evidence="3" type="ORF">fugu_007664</name>
</gene>
<dbReference type="EMBL" id="SWLE01000021">
    <property type="protein sequence ID" value="TNM85393.1"/>
    <property type="molecule type" value="Genomic_DNA"/>
</dbReference>
<feature type="domain" description="BMERB" evidence="2">
    <location>
        <begin position="1"/>
        <end position="141"/>
    </location>
</feature>
<dbReference type="InterPro" id="IPR040127">
    <property type="entry name" value="BMERB"/>
</dbReference>
<evidence type="ECO:0000256" key="1">
    <source>
        <dbReference type="SAM" id="MobiDB-lite"/>
    </source>
</evidence>
<name>A0A4Z2AZ13_9TELE</name>
<feature type="region of interest" description="Disordered" evidence="1">
    <location>
        <begin position="146"/>
        <end position="170"/>
    </location>
</feature>
<dbReference type="Pfam" id="PF12130">
    <property type="entry name" value="bMERB_dom"/>
    <property type="match status" value="1"/>
</dbReference>
<keyword evidence="4" id="KW-1185">Reference proteome</keyword>
<dbReference type="AlphaFoldDB" id="A0A4Z2AZ13"/>
<evidence type="ECO:0000313" key="4">
    <source>
        <dbReference type="Proteomes" id="UP000516260"/>
    </source>
</evidence>
<reference evidence="3 4" key="1">
    <citation type="submission" date="2019-04" db="EMBL/GenBank/DDBJ databases">
        <title>The sequence and de novo assembly of Takifugu bimaculatus genome using PacBio and Hi-C technologies.</title>
        <authorList>
            <person name="Xu P."/>
            <person name="Liu B."/>
            <person name="Zhou Z."/>
        </authorList>
    </citation>
    <scope>NUCLEOTIDE SEQUENCE [LARGE SCALE GENOMIC DNA]</scope>
    <source>
        <strain evidence="3">TB-2018</strain>
        <tissue evidence="3">Muscle</tissue>
    </source>
</reference>
<dbReference type="Proteomes" id="UP000516260">
    <property type="component" value="Chromosome 8"/>
</dbReference>